<evidence type="ECO:0000256" key="3">
    <source>
        <dbReference type="ARBA" id="ARBA00022840"/>
    </source>
</evidence>
<evidence type="ECO:0000256" key="4">
    <source>
        <dbReference type="ARBA" id="ARBA00023016"/>
    </source>
</evidence>
<dbReference type="PRINTS" id="PR00301">
    <property type="entry name" value="HEATSHOCK70"/>
</dbReference>
<keyword evidence="7" id="KW-0812">Transmembrane</keyword>
<feature type="transmembrane region" description="Helical" evidence="7">
    <location>
        <begin position="511"/>
        <end position="531"/>
    </location>
</feature>
<feature type="compositionally biased region" description="Low complexity" evidence="6">
    <location>
        <begin position="414"/>
        <end position="428"/>
    </location>
</feature>
<keyword evidence="7" id="KW-0472">Membrane</keyword>
<keyword evidence="9" id="KW-1185">Reference proteome</keyword>
<dbReference type="InterPro" id="IPR043129">
    <property type="entry name" value="ATPase_NBD"/>
</dbReference>
<dbReference type="GO" id="GO:0140662">
    <property type="term" value="F:ATP-dependent protein folding chaperone"/>
    <property type="evidence" value="ECO:0007669"/>
    <property type="project" value="InterPro"/>
</dbReference>
<dbReference type="Gene3D" id="2.120.10.10">
    <property type="match status" value="1"/>
</dbReference>
<keyword evidence="2" id="KW-0547">Nucleotide-binding</keyword>
<evidence type="ECO:0000256" key="1">
    <source>
        <dbReference type="ARBA" id="ARBA00007381"/>
    </source>
</evidence>
<dbReference type="Gene3D" id="3.30.420.40">
    <property type="match status" value="2"/>
</dbReference>
<evidence type="ECO:0000256" key="6">
    <source>
        <dbReference type="SAM" id="MobiDB-lite"/>
    </source>
</evidence>
<dbReference type="Proteomes" id="UP000295680">
    <property type="component" value="Unassembled WGS sequence"/>
</dbReference>
<gene>
    <name evidence="8" type="ORF">EV192_108504</name>
</gene>
<feature type="compositionally biased region" description="Pro residues" evidence="6">
    <location>
        <begin position="365"/>
        <end position="377"/>
    </location>
</feature>
<keyword evidence="7" id="KW-1133">Transmembrane helix</keyword>
<dbReference type="CDD" id="cd15482">
    <property type="entry name" value="Sialidase_non-viral"/>
    <property type="match status" value="1"/>
</dbReference>
<feature type="compositionally biased region" description="Pro residues" evidence="6">
    <location>
        <begin position="390"/>
        <end position="406"/>
    </location>
</feature>
<dbReference type="PANTHER" id="PTHR19375">
    <property type="entry name" value="HEAT SHOCK PROTEIN 70KDA"/>
    <property type="match status" value="1"/>
</dbReference>
<evidence type="ECO:0000313" key="9">
    <source>
        <dbReference type="Proteomes" id="UP000295680"/>
    </source>
</evidence>
<dbReference type="SUPFAM" id="SSF53067">
    <property type="entry name" value="Actin-like ATPase domain"/>
    <property type="match status" value="2"/>
</dbReference>
<proteinExistence type="inferred from homology"/>
<dbReference type="InterPro" id="IPR018181">
    <property type="entry name" value="Heat_shock_70_CS"/>
</dbReference>
<dbReference type="SUPFAM" id="SSF50939">
    <property type="entry name" value="Sialidases"/>
    <property type="match status" value="1"/>
</dbReference>
<feature type="region of interest" description="Disordered" evidence="6">
    <location>
        <begin position="471"/>
        <end position="506"/>
    </location>
</feature>
<dbReference type="PROSITE" id="PS00329">
    <property type="entry name" value="HSP70_2"/>
    <property type="match status" value="1"/>
</dbReference>
<dbReference type="InterPro" id="IPR013126">
    <property type="entry name" value="Hsp_70_fam"/>
</dbReference>
<keyword evidence="3" id="KW-0067">ATP-binding</keyword>
<feature type="region of interest" description="Disordered" evidence="6">
    <location>
        <begin position="535"/>
        <end position="559"/>
    </location>
</feature>
<dbReference type="AlphaFoldDB" id="A0A4R2J936"/>
<evidence type="ECO:0000256" key="5">
    <source>
        <dbReference type="ARBA" id="ARBA00023186"/>
    </source>
</evidence>
<organism evidence="8 9">
    <name type="scientific">Actinocrispum wychmicini</name>
    <dbReference type="NCBI Taxonomy" id="1213861"/>
    <lineage>
        <taxon>Bacteria</taxon>
        <taxon>Bacillati</taxon>
        <taxon>Actinomycetota</taxon>
        <taxon>Actinomycetes</taxon>
        <taxon>Pseudonocardiales</taxon>
        <taxon>Pseudonocardiaceae</taxon>
        <taxon>Actinocrispum</taxon>
    </lineage>
</organism>
<keyword evidence="5" id="KW-0143">Chaperone</keyword>
<dbReference type="InterPro" id="IPR036278">
    <property type="entry name" value="Sialidase_sf"/>
</dbReference>
<feature type="region of interest" description="Disordered" evidence="6">
    <location>
        <begin position="352"/>
        <end position="449"/>
    </location>
</feature>
<feature type="compositionally biased region" description="Low complexity" evidence="6">
    <location>
        <begin position="535"/>
        <end position="549"/>
    </location>
</feature>
<comment type="similarity">
    <text evidence="1">Belongs to the heat shock protein 70 family.</text>
</comment>
<sequence>MTYPLGVDIGTTYTAAALWREGRVQTVPLGNRANAVPSVLFLREDGSMLVGEAAARRGIIDPDRQAREFKRRMGDDIPILIGGRGMAAHQLTGEVLKFVIERVSESQGGPPRHVVLTHPAAWGDYRKNLLTQAAVQGGLHEVGLLPEPVAAATWYASQERIEPGSLIGIYDFGGGTFDASVVRKTATGVEIYGEAGGDDSIGGIDFDHALFRHVGTAAGVDVGQLDMSDQLTASAMAQVFASVVEAKEALSADVEAVVPVVLPGVSRQVLITRAEFEDLIRQRVLGTVGVFGQVVQRAGVDPSKLHGVLLVGGSSRIPLVRQLLSAELGIRVAVDAHPKYTVSLGAAIAAAPRMTGARSSATMTPPGPVRPMTPPGGIPNRQTQSRPYPTNRPPQPGYQPQYPPPQVGQRSQAGMPMPGQQRPMPGQQSQAGIPLPPPGQPPREPEPAVSLQVDLARSGLTGITDVRSVLAQITPSEPVTMTPPPRPGGGDNFTQFRTTEGKPSGGGKGRLIALLVVVIIVAVVAVLIFVLQKSSSNDSGSASKGSASSPVANPGGPSVGTISLHGQLVKVPDGGDQMTAVTGLPNGSAVAVGFSVDLQPRAWVAAEGGDFVSSPVDKDGQGKILDVTTLGSTVVGVGWTGVGNTTRAAVWTSGDGRTWNLEHPDGDFRPQSAIKQLSAVTVTADNKLLALARDDRQDKTDGDATAYTSADGKTWTPVQTTGLSGSGPQDIVRLIRSDNSFVALGTVLNGAKLGPAIWTSTDGAKWDSSPYVPQEGAPSPQGIVKQADGRLLMCGTVGSGNPPPLSCWTQKADQNWERWDVTADDGSPKPLLLYGMYPAGSSIVVVGLGQPRSGTGNDAAIWTLTVGQHK</sequence>
<evidence type="ECO:0000256" key="7">
    <source>
        <dbReference type="SAM" id="Phobius"/>
    </source>
</evidence>
<evidence type="ECO:0000256" key="2">
    <source>
        <dbReference type="ARBA" id="ARBA00022741"/>
    </source>
</evidence>
<accession>A0A4R2J936</accession>
<dbReference type="EMBL" id="SLWS01000008">
    <property type="protein sequence ID" value="TCO55214.1"/>
    <property type="molecule type" value="Genomic_DNA"/>
</dbReference>
<comment type="caution">
    <text evidence="8">The sequence shown here is derived from an EMBL/GenBank/DDBJ whole genome shotgun (WGS) entry which is preliminary data.</text>
</comment>
<dbReference type="RefSeq" id="WP_165960787.1">
    <property type="nucleotide sequence ID" value="NZ_SLWS01000008.1"/>
</dbReference>
<dbReference type="PROSITE" id="PS01036">
    <property type="entry name" value="HSP70_3"/>
    <property type="match status" value="1"/>
</dbReference>
<keyword evidence="4" id="KW-0346">Stress response</keyword>
<name>A0A4R2J936_9PSEU</name>
<dbReference type="FunFam" id="3.30.420.40:FF:000028">
    <property type="entry name" value="heat shock 70 kDa protein-like"/>
    <property type="match status" value="1"/>
</dbReference>
<dbReference type="Gene3D" id="3.90.640.10">
    <property type="entry name" value="Actin, Chain A, domain 4"/>
    <property type="match status" value="1"/>
</dbReference>
<reference evidence="8 9" key="1">
    <citation type="submission" date="2019-03" db="EMBL/GenBank/DDBJ databases">
        <title>Genomic Encyclopedia of Type Strains, Phase IV (KMG-IV): sequencing the most valuable type-strain genomes for metagenomic binning, comparative biology and taxonomic classification.</title>
        <authorList>
            <person name="Goeker M."/>
        </authorList>
    </citation>
    <scope>NUCLEOTIDE SEQUENCE [LARGE SCALE GENOMIC DNA]</scope>
    <source>
        <strain evidence="8 9">DSM 45934</strain>
    </source>
</reference>
<evidence type="ECO:0000313" key="8">
    <source>
        <dbReference type="EMBL" id="TCO55214.1"/>
    </source>
</evidence>
<protein>
    <submittedName>
        <fullName evidence="8">Hsp70 protein</fullName>
    </submittedName>
</protein>
<dbReference type="GO" id="GO:0005524">
    <property type="term" value="F:ATP binding"/>
    <property type="evidence" value="ECO:0007669"/>
    <property type="project" value="UniProtKB-KW"/>
</dbReference>
<dbReference type="Pfam" id="PF00012">
    <property type="entry name" value="HSP70"/>
    <property type="match status" value="2"/>
</dbReference>